<dbReference type="AlphaFoldDB" id="A0A1G2Q5C4"/>
<feature type="chain" id="PRO_5009583991" description="Yip1 domain-containing protein" evidence="2">
    <location>
        <begin position="24"/>
        <end position="229"/>
    </location>
</feature>
<protein>
    <recommendedName>
        <fullName evidence="5">Yip1 domain-containing protein</fullName>
    </recommendedName>
</protein>
<feature type="signal peptide" evidence="2">
    <location>
        <begin position="1"/>
        <end position="23"/>
    </location>
</feature>
<dbReference type="Pfam" id="PF18895">
    <property type="entry name" value="T4SS_pilin"/>
    <property type="match status" value="2"/>
</dbReference>
<proteinExistence type="predicted"/>
<evidence type="ECO:0000256" key="2">
    <source>
        <dbReference type="SAM" id="SignalP"/>
    </source>
</evidence>
<reference evidence="3 4" key="1">
    <citation type="journal article" date="2016" name="Nat. Commun.">
        <title>Thousands of microbial genomes shed light on interconnected biogeochemical processes in an aquifer system.</title>
        <authorList>
            <person name="Anantharaman K."/>
            <person name="Brown C.T."/>
            <person name="Hug L.A."/>
            <person name="Sharon I."/>
            <person name="Castelle C.J."/>
            <person name="Probst A.J."/>
            <person name="Thomas B.C."/>
            <person name="Singh A."/>
            <person name="Wilkins M.J."/>
            <person name="Karaoz U."/>
            <person name="Brodie E.L."/>
            <person name="Williams K.H."/>
            <person name="Hubbard S.S."/>
            <person name="Banfield J.F."/>
        </authorList>
    </citation>
    <scope>NUCLEOTIDE SEQUENCE [LARGE SCALE GENOMIC DNA]</scope>
</reference>
<keyword evidence="2" id="KW-0732">Signal</keyword>
<evidence type="ECO:0008006" key="5">
    <source>
        <dbReference type="Google" id="ProtNLM"/>
    </source>
</evidence>
<feature type="transmembrane region" description="Helical" evidence="1">
    <location>
        <begin position="198"/>
        <end position="219"/>
    </location>
</feature>
<evidence type="ECO:0000256" key="1">
    <source>
        <dbReference type="SAM" id="Phobius"/>
    </source>
</evidence>
<feature type="transmembrane region" description="Helical" evidence="1">
    <location>
        <begin position="47"/>
        <end position="76"/>
    </location>
</feature>
<sequence length="229" mass="24336">MNKFKSVAIIYLFSLALPLTALAQDTTKLENPLGTRAGILGAQDVLARVASGLVFITGTLALLFIIIGGYMILSAAGNSERFDKGKKTITYAIIGLLVTISSYQILANTINILTGVAVNEEGAKLPEFRNPATLIDPLGLTTLPNGSSPAFVFFGQRVIGFMVNLLGVAVVMMYVWGGLQWMLSAGSEDKISKAKKTLLYATIGAIVVLSSYLLIKFIFNPIAATLVTG</sequence>
<feature type="transmembrane region" description="Helical" evidence="1">
    <location>
        <begin position="158"/>
        <end position="177"/>
    </location>
</feature>
<feature type="transmembrane region" description="Helical" evidence="1">
    <location>
        <begin position="88"/>
        <end position="106"/>
    </location>
</feature>
<dbReference type="InterPro" id="IPR043993">
    <property type="entry name" value="T4SS_pilin"/>
</dbReference>
<gene>
    <name evidence="3" type="ORF">A2226_00460</name>
</gene>
<evidence type="ECO:0000313" key="3">
    <source>
        <dbReference type="EMBL" id="OHA55758.1"/>
    </source>
</evidence>
<accession>A0A1G2Q5C4</accession>
<keyword evidence="1" id="KW-0812">Transmembrane</keyword>
<evidence type="ECO:0000313" key="4">
    <source>
        <dbReference type="Proteomes" id="UP000178936"/>
    </source>
</evidence>
<comment type="caution">
    <text evidence="3">The sequence shown here is derived from an EMBL/GenBank/DDBJ whole genome shotgun (WGS) entry which is preliminary data.</text>
</comment>
<keyword evidence="1" id="KW-1133">Transmembrane helix</keyword>
<keyword evidence="1" id="KW-0472">Membrane</keyword>
<name>A0A1G2Q5C4_9BACT</name>
<organism evidence="3 4">
    <name type="scientific">Candidatus Veblenbacteria bacterium RIFOXYA2_FULL_43_9</name>
    <dbReference type="NCBI Taxonomy" id="1802425"/>
    <lineage>
        <taxon>Bacteria</taxon>
        <taxon>Candidatus Vebleniibacteriota</taxon>
    </lineage>
</organism>
<dbReference type="Proteomes" id="UP000178936">
    <property type="component" value="Unassembled WGS sequence"/>
</dbReference>
<dbReference type="EMBL" id="MHTB01000005">
    <property type="protein sequence ID" value="OHA55758.1"/>
    <property type="molecule type" value="Genomic_DNA"/>
</dbReference>